<accession>A0ABV8NWB3</accession>
<keyword evidence="11" id="KW-1185">Reference proteome</keyword>
<evidence type="ECO:0000313" key="11">
    <source>
        <dbReference type="Proteomes" id="UP001595848"/>
    </source>
</evidence>
<dbReference type="Pfam" id="PF00528">
    <property type="entry name" value="BPD_transp_1"/>
    <property type="match status" value="1"/>
</dbReference>
<feature type="transmembrane region" description="Helical" evidence="8">
    <location>
        <begin position="12"/>
        <end position="31"/>
    </location>
</feature>
<evidence type="ECO:0000256" key="3">
    <source>
        <dbReference type="ARBA" id="ARBA00022475"/>
    </source>
</evidence>
<dbReference type="PANTHER" id="PTHR43357:SF4">
    <property type="entry name" value="INNER MEMBRANE ABC TRANSPORTER PERMEASE PROTEIN YDCV"/>
    <property type="match status" value="1"/>
</dbReference>
<evidence type="ECO:0000256" key="5">
    <source>
        <dbReference type="ARBA" id="ARBA00022692"/>
    </source>
</evidence>
<evidence type="ECO:0000313" key="10">
    <source>
        <dbReference type="EMBL" id="MFC4200522.1"/>
    </source>
</evidence>
<dbReference type="RefSeq" id="WP_217964232.1">
    <property type="nucleotide sequence ID" value="NZ_JAHTBN010000003.1"/>
</dbReference>
<evidence type="ECO:0000256" key="6">
    <source>
        <dbReference type="ARBA" id="ARBA00022989"/>
    </source>
</evidence>
<name>A0ABV8NWB3_9BURK</name>
<keyword evidence="4" id="KW-0997">Cell inner membrane</keyword>
<feature type="transmembrane region" description="Helical" evidence="8">
    <location>
        <begin position="228"/>
        <end position="250"/>
    </location>
</feature>
<evidence type="ECO:0000256" key="4">
    <source>
        <dbReference type="ARBA" id="ARBA00022519"/>
    </source>
</evidence>
<evidence type="ECO:0000256" key="1">
    <source>
        <dbReference type="ARBA" id="ARBA00004429"/>
    </source>
</evidence>
<keyword evidence="7 8" id="KW-0472">Membrane</keyword>
<keyword evidence="2 8" id="KW-0813">Transport</keyword>
<feature type="transmembrane region" description="Helical" evidence="8">
    <location>
        <begin position="126"/>
        <end position="146"/>
    </location>
</feature>
<dbReference type="EMBL" id="JBHSBV010000002">
    <property type="protein sequence ID" value="MFC4200522.1"/>
    <property type="molecule type" value="Genomic_DNA"/>
</dbReference>
<organism evidence="10 11">
    <name type="scientific">Candidimonas humi</name>
    <dbReference type="NCBI Taxonomy" id="683355"/>
    <lineage>
        <taxon>Bacteria</taxon>
        <taxon>Pseudomonadati</taxon>
        <taxon>Pseudomonadota</taxon>
        <taxon>Betaproteobacteria</taxon>
        <taxon>Burkholderiales</taxon>
        <taxon>Alcaligenaceae</taxon>
        <taxon>Candidimonas</taxon>
    </lineage>
</organism>
<comment type="similarity">
    <text evidence="8">Belongs to the binding-protein-dependent transport system permease family.</text>
</comment>
<dbReference type="Proteomes" id="UP001595848">
    <property type="component" value="Unassembled WGS sequence"/>
</dbReference>
<dbReference type="PROSITE" id="PS50928">
    <property type="entry name" value="ABC_TM1"/>
    <property type="match status" value="1"/>
</dbReference>
<keyword evidence="5 8" id="KW-0812">Transmembrane</keyword>
<dbReference type="InterPro" id="IPR000515">
    <property type="entry name" value="MetI-like"/>
</dbReference>
<feature type="transmembrane region" description="Helical" evidence="8">
    <location>
        <begin position="100"/>
        <end position="120"/>
    </location>
</feature>
<comment type="subcellular location">
    <subcellularLocation>
        <location evidence="1">Cell inner membrane</location>
        <topology evidence="1">Multi-pass membrane protein</topology>
    </subcellularLocation>
    <subcellularLocation>
        <location evidence="8">Cell membrane</location>
        <topology evidence="8">Multi-pass membrane protein</topology>
    </subcellularLocation>
</comment>
<feature type="transmembrane region" description="Helical" evidence="8">
    <location>
        <begin position="66"/>
        <end position="88"/>
    </location>
</feature>
<keyword evidence="3" id="KW-1003">Cell membrane</keyword>
<evidence type="ECO:0000256" key="7">
    <source>
        <dbReference type="ARBA" id="ARBA00023136"/>
    </source>
</evidence>
<sequence length="268" mass="29447">MNRSGTLMKVYVALLVLFLLAPVIVVVAVAMTPGEFVVFPPPSLSLRWFREVLSDPQFILPLWNSFELGCVSTILATVLAVPAAMAMVRYPVRGIREIQIFLLSPLSLPTIILATGLLFMVPKIHLNSSFLSLVIGHTVIIVPYIMRTVFGVYIDANREIEDAAQVHGATPFQTFWHVTLPTIRPGILAGAIFAFLMSFDEVAVALLLTNTDTTTLPAMLLSYLVYNYDPAVAAISTIQIIIVIVTLLLLERVFGIGNVMFNSRGDRS</sequence>
<feature type="domain" description="ABC transmembrane type-1" evidence="9">
    <location>
        <begin position="62"/>
        <end position="250"/>
    </location>
</feature>
<feature type="transmembrane region" description="Helical" evidence="8">
    <location>
        <begin position="187"/>
        <end position="208"/>
    </location>
</feature>
<protein>
    <submittedName>
        <fullName evidence="10">ABC transporter permease</fullName>
    </submittedName>
</protein>
<proteinExistence type="inferred from homology"/>
<evidence type="ECO:0000256" key="8">
    <source>
        <dbReference type="RuleBase" id="RU363032"/>
    </source>
</evidence>
<keyword evidence="6 8" id="KW-1133">Transmembrane helix</keyword>
<reference evidence="11" key="1">
    <citation type="journal article" date="2019" name="Int. J. Syst. Evol. Microbiol.">
        <title>The Global Catalogue of Microorganisms (GCM) 10K type strain sequencing project: providing services to taxonomists for standard genome sequencing and annotation.</title>
        <authorList>
            <consortium name="The Broad Institute Genomics Platform"/>
            <consortium name="The Broad Institute Genome Sequencing Center for Infectious Disease"/>
            <person name="Wu L."/>
            <person name="Ma J."/>
        </authorList>
    </citation>
    <scope>NUCLEOTIDE SEQUENCE [LARGE SCALE GENOMIC DNA]</scope>
    <source>
        <strain evidence="11">LMG 24813</strain>
    </source>
</reference>
<gene>
    <name evidence="10" type="ORF">ACFOY1_06110</name>
</gene>
<evidence type="ECO:0000256" key="2">
    <source>
        <dbReference type="ARBA" id="ARBA00022448"/>
    </source>
</evidence>
<evidence type="ECO:0000259" key="9">
    <source>
        <dbReference type="PROSITE" id="PS50928"/>
    </source>
</evidence>
<comment type="caution">
    <text evidence="10">The sequence shown here is derived from an EMBL/GenBank/DDBJ whole genome shotgun (WGS) entry which is preliminary data.</text>
</comment>
<dbReference type="CDD" id="cd06261">
    <property type="entry name" value="TM_PBP2"/>
    <property type="match status" value="1"/>
</dbReference>
<dbReference type="PANTHER" id="PTHR43357">
    <property type="entry name" value="INNER MEMBRANE ABC TRANSPORTER PERMEASE PROTEIN YDCV"/>
    <property type="match status" value="1"/>
</dbReference>